<organism evidence="7 8">
    <name type="scientific">Acrobeloides nanus</name>
    <dbReference type="NCBI Taxonomy" id="290746"/>
    <lineage>
        <taxon>Eukaryota</taxon>
        <taxon>Metazoa</taxon>
        <taxon>Ecdysozoa</taxon>
        <taxon>Nematoda</taxon>
        <taxon>Chromadorea</taxon>
        <taxon>Rhabditida</taxon>
        <taxon>Tylenchina</taxon>
        <taxon>Cephalobomorpha</taxon>
        <taxon>Cephaloboidea</taxon>
        <taxon>Cephalobidae</taxon>
        <taxon>Acrobeloides</taxon>
    </lineage>
</organism>
<keyword evidence="6" id="KW-0407">Ion channel</keyword>
<keyword evidence="2" id="KW-0812">Transmembrane</keyword>
<dbReference type="Pfam" id="PF01062">
    <property type="entry name" value="Bestrophin"/>
    <property type="match status" value="1"/>
</dbReference>
<proteinExistence type="inferred from homology"/>
<keyword evidence="6" id="KW-0406">Ion transport</keyword>
<keyword evidence="6" id="KW-0869">Chloride channel</keyword>
<evidence type="ECO:0000256" key="3">
    <source>
        <dbReference type="ARBA" id="ARBA00022989"/>
    </source>
</evidence>
<evidence type="ECO:0000256" key="4">
    <source>
        <dbReference type="ARBA" id="ARBA00023136"/>
    </source>
</evidence>
<sequence>MASYIRGNDKETTIVRRNCMRYLCLTQVLVLRDIALSVRTRFPNYDSLIAAGLIMEHEKQMLEDEKSSFQKYWMPINWVFNLCYEMRAKDKIIGDGLLNAILYEVKNYRDSLQQLFNMDAVPIPLVYPQVVFVATRIYFFLCIFSRQYIIHTGETNRDILVFYMGLLKVAEVLMNPFGLDDDDFECNYIIDRNIAISTLMADKHYGEYPVQIRDHIDPYKLRLNSEISALSPLHKLIGSAALATEGVYTRVLNTISQI</sequence>
<dbReference type="PANTHER" id="PTHR10736">
    <property type="entry name" value="BESTROPHIN"/>
    <property type="match status" value="1"/>
</dbReference>
<dbReference type="GO" id="GO:0034707">
    <property type="term" value="C:chloride channel complex"/>
    <property type="evidence" value="ECO:0007669"/>
    <property type="project" value="UniProtKB-KW"/>
</dbReference>
<keyword evidence="3" id="KW-1133">Transmembrane helix</keyword>
<evidence type="ECO:0000256" key="5">
    <source>
        <dbReference type="ARBA" id="ARBA00034769"/>
    </source>
</evidence>
<evidence type="ECO:0000313" key="8">
    <source>
        <dbReference type="WBParaSite" id="ACRNAN_scaffold5145.g15221.t1"/>
    </source>
</evidence>
<accession>A0A914E2I9</accession>
<evidence type="ECO:0000256" key="1">
    <source>
        <dbReference type="ARBA" id="ARBA00004370"/>
    </source>
</evidence>
<dbReference type="GO" id="GO:0005886">
    <property type="term" value="C:plasma membrane"/>
    <property type="evidence" value="ECO:0007669"/>
    <property type="project" value="UniProtKB-SubCell"/>
</dbReference>
<keyword evidence="4" id="KW-0472">Membrane</keyword>
<dbReference type="GO" id="GO:0005254">
    <property type="term" value="F:chloride channel activity"/>
    <property type="evidence" value="ECO:0007669"/>
    <property type="project" value="UniProtKB-KW"/>
</dbReference>
<dbReference type="Proteomes" id="UP000887540">
    <property type="component" value="Unplaced"/>
</dbReference>
<comment type="similarity">
    <text evidence="5 6">Belongs to the anion channel-forming bestrophin (TC 1.A.46) family. Calcium-sensitive chloride channel subfamily.</text>
</comment>
<protein>
    <recommendedName>
        <fullName evidence="6">Bestrophin homolog</fullName>
    </recommendedName>
</protein>
<reference evidence="8" key="1">
    <citation type="submission" date="2022-11" db="UniProtKB">
        <authorList>
            <consortium name="WormBaseParasite"/>
        </authorList>
    </citation>
    <scope>IDENTIFICATION</scope>
</reference>
<dbReference type="PANTHER" id="PTHR10736:SF0">
    <property type="entry name" value="BESTROPHIN HOMOLOG"/>
    <property type="match status" value="1"/>
</dbReference>
<dbReference type="WBParaSite" id="ACRNAN_scaffold5145.g15221.t1">
    <property type="protein sequence ID" value="ACRNAN_scaffold5145.g15221.t1"/>
    <property type="gene ID" value="ACRNAN_scaffold5145.g15221"/>
</dbReference>
<keyword evidence="6" id="KW-0868">Chloride</keyword>
<evidence type="ECO:0000256" key="6">
    <source>
        <dbReference type="RuleBase" id="RU363126"/>
    </source>
</evidence>
<evidence type="ECO:0000313" key="7">
    <source>
        <dbReference type="Proteomes" id="UP000887540"/>
    </source>
</evidence>
<dbReference type="InterPro" id="IPR021134">
    <property type="entry name" value="Bestrophin-like"/>
</dbReference>
<keyword evidence="6" id="KW-1003">Cell membrane</keyword>
<evidence type="ECO:0000256" key="2">
    <source>
        <dbReference type="ARBA" id="ARBA00022692"/>
    </source>
</evidence>
<comment type="function">
    <text evidence="6">Forms chloride channels.</text>
</comment>
<keyword evidence="6" id="KW-0813">Transport</keyword>
<dbReference type="AlphaFoldDB" id="A0A914E2I9"/>
<comment type="subcellular location">
    <subcellularLocation>
        <location evidence="6">Cell membrane</location>
        <topology evidence="6">Multi-pass membrane protein</topology>
    </subcellularLocation>
    <subcellularLocation>
        <location evidence="1">Membrane</location>
    </subcellularLocation>
</comment>
<dbReference type="InterPro" id="IPR000615">
    <property type="entry name" value="Bestrophin"/>
</dbReference>
<keyword evidence="7" id="KW-1185">Reference proteome</keyword>
<name>A0A914E2I9_9BILA</name>